<feature type="compositionally biased region" description="Basic and acidic residues" evidence="1">
    <location>
        <begin position="1"/>
        <end position="10"/>
    </location>
</feature>
<evidence type="ECO:0000256" key="1">
    <source>
        <dbReference type="SAM" id="MobiDB-lite"/>
    </source>
</evidence>
<organism evidence="2 3">
    <name type="scientific">Klebsiella pneumoniae</name>
    <dbReference type="NCBI Taxonomy" id="573"/>
    <lineage>
        <taxon>Bacteria</taxon>
        <taxon>Pseudomonadati</taxon>
        <taxon>Pseudomonadota</taxon>
        <taxon>Gammaproteobacteria</taxon>
        <taxon>Enterobacterales</taxon>
        <taxon>Enterobacteriaceae</taxon>
        <taxon>Klebsiella/Raoultella group</taxon>
        <taxon>Klebsiella</taxon>
        <taxon>Klebsiella pneumoniae complex</taxon>
    </lineage>
</organism>
<dbReference type="AlphaFoldDB" id="A0A3S4IUG4"/>
<accession>A0A3S4IUG4</accession>
<feature type="region of interest" description="Disordered" evidence="1">
    <location>
        <begin position="1"/>
        <end position="59"/>
    </location>
</feature>
<dbReference type="EMBL" id="LR134162">
    <property type="protein sequence ID" value="VEB05414.1"/>
    <property type="molecule type" value="Genomic_DNA"/>
</dbReference>
<feature type="compositionally biased region" description="Polar residues" evidence="1">
    <location>
        <begin position="21"/>
        <end position="30"/>
    </location>
</feature>
<dbReference type="Proteomes" id="UP000282433">
    <property type="component" value="Chromosome"/>
</dbReference>
<sequence length="59" mass="6235">MPPGAPEEKQISVVTTRAIKINSSSPTEKLTGSADRDQVKATAHRGGLHQPQQTAEPAD</sequence>
<gene>
    <name evidence="2" type="ORF">NCTC13635_05213</name>
</gene>
<proteinExistence type="predicted"/>
<evidence type="ECO:0000313" key="2">
    <source>
        <dbReference type="EMBL" id="VEB05414.1"/>
    </source>
</evidence>
<protein>
    <submittedName>
        <fullName evidence="2">Uncharacterized protein</fullName>
    </submittedName>
</protein>
<name>A0A3S4IUG4_KLEPN</name>
<reference evidence="2 3" key="1">
    <citation type="submission" date="2018-12" db="EMBL/GenBank/DDBJ databases">
        <authorList>
            <consortium name="Pathogen Informatics"/>
        </authorList>
    </citation>
    <scope>NUCLEOTIDE SEQUENCE [LARGE SCALE GENOMIC DNA]</scope>
    <source>
        <strain evidence="2 3">NCTC13635</strain>
    </source>
</reference>
<feature type="compositionally biased region" description="Polar residues" evidence="1">
    <location>
        <begin position="50"/>
        <end position="59"/>
    </location>
</feature>
<evidence type="ECO:0000313" key="3">
    <source>
        <dbReference type="Proteomes" id="UP000282433"/>
    </source>
</evidence>